<dbReference type="Proteomes" id="UP000694406">
    <property type="component" value="Unplaced"/>
</dbReference>
<dbReference type="Gene3D" id="6.10.140.1950">
    <property type="match status" value="1"/>
</dbReference>
<reference evidence="1" key="1">
    <citation type="submission" date="2025-08" db="UniProtKB">
        <authorList>
            <consortium name="Ensembl"/>
        </authorList>
    </citation>
    <scope>IDENTIFICATION</scope>
</reference>
<dbReference type="GeneTree" id="ENSGT01000000221334"/>
<evidence type="ECO:0000313" key="2">
    <source>
        <dbReference type="Proteomes" id="UP000694406"/>
    </source>
</evidence>
<dbReference type="Ensembl" id="ENSLLTT00000023714.1">
    <property type="protein sequence ID" value="ENSLLTP00000022864.1"/>
    <property type="gene ID" value="ENSLLTG00000016961.1"/>
</dbReference>
<protein>
    <submittedName>
        <fullName evidence="1">Uncharacterized protein</fullName>
    </submittedName>
</protein>
<accession>A0A8C5SX54</accession>
<proteinExistence type="predicted"/>
<organism evidence="1 2">
    <name type="scientific">Laticauda laticaudata</name>
    <name type="common">Blue-ringed sea krait</name>
    <name type="synonym">Blue-lipped sea krait</name>
    <dbReference type="NCBI Taxonomy" id="8630"/>
    <lineage>
        <taxon>Eukaryota</taxon>
        <taxon>Metazoa</taxon>
        <taxon>Chordata</taxon>
        <taxon>Craniata</taxon>
        <taxon>Vertebrata</taxon>
        <taxon>Euteleostomi</taxon>
        <taxon>Lepidosauria</taxon>
        <taxon>Squamata</taxon>
        <taxon>Bifurcata</taxon>
        <taxon>Unidentata</taxon>
        <taxon>Episquamata</taxon>
        <taxon>Toxicofera</taxon>
        <taxon>Serpentes</taxon>
        <taxon>Colubroidea</taxon>
        <taxon>Elapidae</taxon>
        <taxon>Laticaudinae</taxon>
        <taxon>Laticauda</taxon>
    </lineage>
</organism>
<sequence length="127" mass="14440">DCVTLGLLMIRSPSHLMLNSLCHSCRSRTVTSARTFHTSPRALGKLWDSVPLQAYLQTLEQEYERIGSLLSTCSVNKFKEKDLSLRRAELFPLVQAFQQIQEAKKQIQELEKMCTGMLFVRIPAVAL</sequence>
<evidence type="ECO:0000313" key="1">
    <source>
        <dbReference type="Ensembl" id="ENSLLTP00000022864.1"/>
    </source>
</evidence>
<name>A0A8C5SX54_LATLA</name>
<reference evidence="1" key="2">
    <citation type="submission" date="2025-09" db="UniProtKB">
        <authorList>
            <consortium name="Ensembl"/>
        </authorList>
    </citation>
    <scope>IDENTIFICATION</scope>
</reference>
<dbReference type="AlphaFoldDB" id="A0A8C5SX54"/>
<keyword evidence="2" id="KW-1185">Reference proteome</keyword>